<dbReference type="HOGENOM" id="CLU_1240800_0_0_1"/>
<accession>A0A0C9VB10</accession>
<keyword evidence="3" id="KW-1185">Reference proteome</keyword>
<feature type="compositionally biased region" description="Basic and acidic residues" evidence="1">
    <location>
        <begin position="103"/>
        <end position="114"/>
    </location>
</feature>
<feature type="region of interest" description="Disordered" evidence="1">
    <location>
        <begin position="1"/>
        <end position="206"/>
    </location>
</feature>
<feature type="compositionally biased region" description="Polar residues" evidence="1">
    <location>
        <begin position="124"/>
        <end position="161"/>
    </location>
</feature>
<dbReference type="EMBL" id="KN837199">
    <property type="protein sequence ID" value="KIJ34461.1"/>
    <property type="molecule type" value="Genomic_DNA"/>
</dbReference>
<sequence>MAISNTPKAGSSNTRSHSSTPRGRACSAASGPPEEVYGRIGDRTHNRIVSSHHRDSSPLGGDSDDDLDLRNNACDSSPSRNSPHLTIAHTMQMEQPSSPPPSDDIHQFLEDRSHQLPQSPPEAPSQTQQQNFGPQKNIKNTRGSLQIATLNIRSGGSTTIRASIREKQGQRKRKHVSSSLPGDADSDKENLPAKRARGKTVLERVFKEHQMEDERLLSEARQH</sequence>
<organism evidence="2 3">
    <name type="scientific">Sphaerobolus stellatus (strain SS14)</name>
    <dbReference type="NCBI Taxonomy" id="990650"/>
    <lineage>
        <taxon>Eukaryota</taxon>
        <taxon>Fungi</taxon>
        <taxon>Dikarya</taxon>
        <taxon>Basidiomycota</taxon>
        <taxon>Agaricomycotina</taxon>
        <taxon>Agaricomycetes</taxon>
        <taxon>Phallomycetidae</taxon>
        <taxon>Geastrales</taxon>
        <taxon>Sphaerobolaceae</taxon>
        <taxon>Sphaerobolus</taxon>
    </lineage>
</organism>
<feature type="compositionally biased region" description="Basic and acidic residues" evidence="1">
    <location>
        <begin position="36"/>
        <end position="45"/>
    </location>
</feature>
<name>A0A0C9VB10_SPHS4</name>
<proteinExistence type="predicted"/>
<dbReference type="Proteomes" id="UP000054279">
    <property type="component" value="Unassembled WGS sequence"/>
</dbReference>
<feature type="compositionally biased region" description="Polar residues" evidence="1">
    <location>
        <begin position="73"/>
        <end position="84"/>
    </location>
</feature>
<evidence type="ECO:0000256" key="1">
    <source>
        <dbReference type="SAM" id="MobiDB-lite"/>
    </source>
</evidence>
<gene>
    <name evidence="2" type="ORF">M422DRAFT_263424</name>
</gene>
<feature type="compositionally biased region" description="Polar residues" evidence="1">
    <location>
        <begin position="1"/>
        <end position="21"/>
    </location>
</feature>
<protein>
    <submittedName>
        <fullName evidence="2">Uncharacterized protein</fullName>
    </submittedName>
</protein>
<evidence type="ECO:0000313" key="2">
    <source>
        <dbReference type="EMBL" id="KIJ34461.1"/>
    </source>
</evidence>
<dbReference type="AlphaFoldDB" id="A0A0C9VB10"/>
<reference evidence="2 3" key="1">
    <citation type="submission" date="2014-06" db="EMBL/GenBank/DDBJ databases">
        <title>Evolutionary Origins and Diversification of the Mycorrhizal Mutualists.</title>
        <authorList>
            <consortium name="DOE Joint Genome Institute"/>
            <consortium name="Mycorrhizal Genomics Consortium"/>
            <person name="Kohler A."/>
            <person name="Kuo A."/>
            <person name="Nagy L.G."/>
            <person name="Floudas D."/>
            <person name="Copeland A."/>
            <person name="Barry K.W."/>
            <person name="Cichocki N."/>
            <person name="Veneault-Fourrey C."/>
            <person name="LaButti K."/>
            <person name="Lindquist E.A."/>
            <person name="Lipzen A."/>
            <person name="Lundell T."/>
            <person name="Morin E."/>
            <person name="Murat C."/>
            <person name="Riley R."/>
            <person name="Ohm R."/>
            <person name="Sun H."/>
            <person name="Tunlid A."/>
            <person name="Henrissat B."/>
            <person name="Grigoriev I.V."/>
            <person name="Hibbett D.S."/>
            <person name="Martin F."/>
        </authorList>
    </citation>
    <scope>NUCLEOTIDE SEQUENCE [LARGE SCALE GENOMIC DNA]</scope>
    <source>
        <strain evidence="2 3">SS14</strain>
    </source>
</reference>
<evidence type="ECO:0000313" key="3">
    <source>
        <dbReference type="Proteomes" id="UP000054279"/>
    </source>
</evidence>